<evidence type="ECO:0000313" key="2">
    <source>
        <dbReference type="Proteomes" id="UP001159075"/>
    </source>
</evidence>
<name>A0ABT6UDK9_9GAMM</name>
<dbReference type="EMBL" id="JAOTLW010000013">
    <property type="protein sequence ID" value="MDI5832554.1"/>
    <property type="molecule type" value="Genomic_DNA"/>
</dbReference>
<keyword evidence="2" id="KW-1185">Reference proteome</keyword>
<comment type="caution">
    <text evidence="1">The sequence shown here is derived from an EMBL/GenBank/DDBJ whole genome shotgun (WGS) entry which is preliminary data.</text>
</comment>
<evidence type="ECO:0000313" key="1">
    <source>
        <dbReference type="EMBL" id="MDI5832554.1"/>
    </source>
</evidence>
<sequence>MTESENASQPNEIKSYWKHNSVSSAYVNDINVNADYSFIQLWKEPARKLDCQYFGICNNHPFFYYNVEFSIGLVQVPFIQAIRQ</sequence>
<accession>A0ABT6UDK9</accession>
<protein>
    <submittedName>
        <fullName evidence="1">Uncharacterized protein</fullName>
    </submittedName>
</protein>
<organism evidence="1 2">
    <name type="scientific">Shewanella xiamenensis</name>
    <dbReference type="NCBI Taxonomy" id="332186"/>
    <lineage>
        <taxon>Bacteria</taxon>
        <taxon>Pseudomonadati</taxon>
        <taxon>Pseudomonadota</taxon>
        <taxon>Gammaproteobacteria</taxon>
        <taxon>Alteromonadales</taxon>
        <taxon>Shewanellaceae</taxon>
        <taxon>Shewanella</taxon>
    </lineage>
</organism>
<reference evidence="1 2" key="1">
    <citation type="submission" date="2022-09" db="EMBL/GenBank/DDBJ databases">
        <title>The outer-membrane cytochrome OmcA is essential for infection of Shewanella oneidensis by a zebrafish-associated bacteriophage.</title>
        <authorList>
            <person name="Grenfell A.W."/>
            <person name="Intile P."/>
            <person name="Mcfarlane J."/>
            <person name="Leung D."/>
            <person name="Abdalla K."/>
            <person name="Wold M."/>
            <person name="Kees E."/>
            <person name="Gralnick J."/>
        </authorList>
    </citation>
    <scope>NUCLEOTIDE SEQUENCE [LARGE SCALE GENOMIC DNA]</scope>
    <source>
        <strain evidence="1 2">NF-5</strain>
    </source>
</reference>
<gene>
    <name evidence="1" type="ORF">ODY93_13325</name>
</gene>
<proteinExistence type="predicted"/>
<dbReference type="Proteomes" id="UP001159075">
    <property type="component" value="Unassembled WGS sequence"/>
</dbReference>
<dbReference type="RefSeq" id="WP_282679521.1">
    <property type="nucleotide sequence ID" value="NZ_CP106875.1"/>
</dbReference>